<dbReference type="SUPFAM" id="SSF53335">
    <property type="entry name" value="S-adenosyl-L-methionine-dependent methyltransferases"/>
    <property type="match status" value="1"/>
</dbReference>
<evidence type="ECO:0000313" key="10">
    <source>
        <dbReference type="EMBL" id="PIS29363.1"/>
    </source>
</evidence>
<accession>A0A2H0XWN8</accession>
<dbReference type="PANTHER" id="PTHR11727:SF7">
    <property type="entry name" value="DIMETHYLADENOSINE TRANSFERASE-RELATED"/>
    <property type="match status" value="1"/>
</dbReference>
<dbReference type="InterPro" id="IPR020596">
    <property type="entry name" value="rRNA_Ade_Mease_Trfase_CS"/>
</dbReference>
<dbReference type="GO" id="GO:0005829">
    <property type="term" value="C:cytosol"/>
    <property type="evidence" value="ECO:0007669"/>
    <property type="project" value="TreeGrafter"/>
</dbReference>
<protein>
    <recommendedName>
        <fullName evidence="7">Ribosomal RNA small subunit methyltransferase A</fullName>
        <ecNumber evidence="7">2.1.1.182</ecNumber>
    </recommendedName>
    <alternativeName>
        <fullName evidence="7">16S rRNA (adenine(1518)-N(6)/adenine(1519)-N(6))-dimethyltransferase</fullName>
    </alternativeName>
    <alternativeName>
        <fullName evidence="7">16S rRNA dimethyladenosine transferase</fullName>
    </alternativeName>
    <alternativeName>
        <fullName evidence="7">16S rRNA dimethylase</fullName>
    </alternativeName>
    <alternativeName>
        <fullName evidence="7">S-adenosylmethionine-6-N', N'-adenosyl(rRNA) dimethyltransferase</fullName>
    </alternativeName>
</protein>
<comment type="catalytic activity">
    <reaction evidence="7">
        <text>adenosine(1518)/adenosine(1519) in 16S rRNA + 4 S-adenosyl-L-methionine = N(6)-dimethyladenosine(1518)/N(6)-dimethyladenosine(1519) in 16S rRNA + 4 S-adenosyl-L-homocysteine + 4 H(+)</text>
        <dbReference type="Rhea" id="RHEA:19609"/>
        <dbReference type="Rhea" id="RHEA-COMP:10232"/>
        <dbReference type="Rhea" id="RHEA-COMP:10233"/>
        <dbReference type="ChEBI" id="CHEBI:15378"/>
        <dbReference type="ChEBI" id="CHEBI:57856"/>
        <dbReference type="ChEBI" id="CHEBI:59789"/>
        <dbReference type="ChEBI" id="CHEBI:74411"/>
        <dbReference type="ChEBI" id="CHEBI:74493"/>
        <dbReference type="EC" id="2.1.1.182"/>
    </reaction>
</comment>
<organism evidence="10 11">
    <name type="scientific">Candidatus Saganbacteria bacterium CG08_land_8_20_14_0_20_45_16</name>
    <dbReference type="NCBI Taxonomy" id="2014293"/>
    <lineage>
        <taxon>Bacteria</taxon>
        <taxon>Bacillati</taxon>
        <taxon>Saganbacteria</taxon>
    </lineage>
</organism>
<comment type="subcellular location">
    <subcellularLocation>
        <location evidence="7">Cytoplasm</location>
    </subcellularLocation>
</comment>
<evidence type="ECO:0000256" key="7">
    <source>
        <dbReference type="HAMAP-Rule" id="MF_00607"/>
    </source>
</evidence>
<dbReference type="InterPro" id="IPR023165">
    <property type="entry name" value="rRNA_Ade_diMease-like_C"/>
</dbReference>
<keyword evidence="3 7" id="KW-0489">Methyltransferase</keyword>
<dbReference type="InterPro" id="IPR001737">
    <property type="entry name" value="KsgA/Erm"/>
</dbReference>
<comment type="function">
    <text evidence="7">Specifically dimethylates two adjacent adenosines (A1518 and A1519) in the loop of a conserved hairpin near the 3'-end of 16S rRNA in the 30S particle. May play a critical role in biogenesis of 30S subunits.</text>
</comment>
<dbReference type="EC" id="2.1.1.182" evidence="7"/>
<evidence type="ECO:0000256" key="6">
    <source>
        <dbReference type="ARBA" id="ARBA00022884"/>
    </source>
</evidence>
<feature type="binding site" evidence="7 8">
    <location>
        <position position="75"/>
    </location>
    <ligand>
        <name>S-adenosyl-L-methionine</name>
        <dbReference type="ChEBI" id="CHEBI:59789"/>
    </ligand>
</feature>
<dbReference type="Gene3D" id="1.10.8.100">
    <property type="entry name" value="Ribosomal RNA adenine dimethylase-like, domain 2"/>
    <property type="match status" value="1"/>
</dbReference>
<proteinExistence type="inferred from homology"/>
<feature type="domain" description="Ribosomal RNA adenine methylase transferase N-terminal" evidence="9">
    <location>
        <begin position="34"/>
        <end position="205"/>
    </location>
</feature>
<evidence type="ECO:0000256" key="3">
    <source>
        <dbReference type="ARBA" id="ARBA00022603"/>
    </source>
</evidence>
<dbReference type="GO" id="GO:0052908">
    <property type="term" value="F:16S rRNA (adenine(1518)-N(6)/adenine(1519)-N(6))-dimethyltransferase activity"/>
    <property type="evidence" value="ECO:0007669"/>
    <property type="project" value="UniProtKB-EC"/>
</dbReference>
<feature type="binding site" evidence="7 8">
    <location>
        <position position="27"/>
    </location>
    <ligand>
        <name>S-adenosyl-L-methionine</name>
        <dbReference type="ChEBI" id="CHEBI:59789"/>
    </ligand>
</feature>
<evidence type="ECO:0000256" key="5">
    <source>
        <dbReference type="ARBA" id="ARBA00022691"/>
    </source>
</evidence>
<comment type="caution">
    <text evidence="10">The sequence shown here is derived from an EMBL/GenBank/DDBJ whole genome shotgun (WGS) entry which is preliminary data.</text>
</comment>
<reference evidence="10 11" key="1">
    <citation type="submission" date="2017-09" db="EMBL/GenBank/DDBJ databases">
        <title>Depth-based differentiation of microbial function through sediment-hosted aquifers and enrichment of novel symbionts in the deep terrestrial subsurface.</title>
        <authorList>
            <person name="Probst A.J."/>
            <person name="Ladd B."/>
            <person name="Jarett J.K."/>
            <person name="Geller-Mcgrath D.E."/>
            <person name="Sieber C.M."/>
            <person name="Emerson J.B."/>
            <person name="Anantharaman K."/>
            <person name="Thomas B.C."/>
            <person name="Malmstrom R."/>
            <person name="Stieglmeier M."/>
            <person name="Klingl A."/>
            <person name="Woyke T."/>
            <person name="Ryan C.M."/>
            <person name="Banfield J.F."/>
        </authorList>
    </citation>
    <scope>NUCLEOTIDE SEQUENCE [LARGE SCALE GENOMIC DNA]</scope>
    <source>
        <strain evidence="10">CG08_land_8_20_14_0_20_45_16</strain>
    </source>
</reference>
<evidence type="ECO:0000256" key="8">
    <source>
        <dbReference type="PROSITE-ProRule" id="PRU01026"/>
    </source>
</evidence>
<dbReference type="Pfam" id="PF00398">
    <property type="entry name" value="RrnaAD"/>
    <property type="match status" value="1"/>
</dbReference>
<dbReference type="InterPro" id="IPR020598">
    <property type="entry name" value="rRNA_Ade_methylase_Trfase_N"/>
</dbReference>
<evidence type="ECO:0000256" key="4">
    <source>
        <dbReference type="ARBA" id="ARBA00022679"/>
    </source>
</evidence>
<name>A0A2H0XWN8_UNCSA</name>
<dbReference type="AlphaFoldDB" id="A0A2H0XWN8"/>
<keyword evidence="6 7" id="KW-0694">RNA-binding</keyword>
<dbReference type="Gene3D" id="3.40.50.150">
    <property type="entry name" value="Vaccinia Virus protein VP39"/>
    <property type="match status" value="1"/>
</dbReference>
<keyword evidence="2 7" id="KW-0698">rRNA processing</keyword>
<dbReference type="PROSITE" id="PS01131">
    <property type="entry name" value="RRNA_A_DIMETH"/>
    <property type="match status" value="1"/>
</dbReference>
<dbReference type="Proteomes" id="UP000231343">
    <property type="component" value="Unassembled WGS sequence"/>
</dbReference>
<sequence length="274" mass="31187">MKPTLAQITRELLIAHNRFPRKSLGQHFLVDPNVVERLISAAGLTQDDLVVEIGSGLGVITHEIAQYVYHLIAIEVDKELLRISRDVLQKLDNITFVGQDILKTKLEELTLGRKYKIIGNLPYYITSPIIERIFKAKDKPEVAVLMTQKEVAERMAASPGSKKFGSFSIFTQYHAEVKLHSLVSKSSFFPWPEVSSAIVVLRPHQTPKYQVKDEKLFFDIMHTAFQQRRKQLKSSLRNYNLENCGIDLSLRPETLSIEEFVKLANGKISENPNS</sequence>
<dbReference type="FunFam" id="1.10.8.100:FF:000001">
    <property type="entry name" value="Ribosomal RNA small subunit methyltransferase A"/>
    <property type="match status" value="1"/>
</dbReference>
<feature type="binding site" evidence="7 8">
    <location>
        <position position="100"/>
    </location>
    <ligand>
        <name>S-adenosyl-L-methionine</name>
        <dbReference type="ChEBI" id="CHEBI:59789"/>
    </ligand>
</feature>
<evidence type="ECO:0000256" key="1">
    <source>
        <dbReference type="ARBA" id="ARBA00022490"/>
    </source>
</evidence>
<feature type="binding site" evidence="7 8">
    <location>
        <position position="29"/>
    </location>
    <ligand>
        <name>S-adenosyl-L-methionine</name>
        <dbReference type="ChEBI" id="CHEBI:59789"/>
    </ligand>
</feature>
<keyword evidence="5 7" id="KW-0949">S-adenosyl-L-methionine</keyword>
<dbReference type="InterPro" id="IPR029063">
    <property type="entry name" value="SAM-dependent_MTases_sf"/>
</dbReference>
<feature type="binding site" evidence="7 8">
    <location>
        <position position="54"/>
    </location>
    <ligand>
        <name>S-adenosyl-L-methionine</name>
        <dbReference type="ChEBI" id="CHEBI:59789"/>
    </ligand>
</feature>
<dbReference type="SMART" id="SM00650">
    <property type="entry name" value="rADc"/>
    <property type="match status" value="1"/>
</dbReference>
<dbReference type="PROSITE" id="PS51689">
    <property type="entry name" value="SAM_RNA_A_N6_MT"/>
    <property type="match status" value="1"/>
</dbReference>
<dbReference type="InterPro" id="IPR011530">
    <property type="entry name" value="rRNA_adenine_dimethylase"/>
</dbReference>
<dbReference type="NCBIfam" id="TIGR00755">
    <property type="entry name" value="ksgA"/>
    <property type="match status" value="1"/>
</dbReference>
<comment type="similarity">
    <text evidence="7">Belongs to the class I-like SAM-binding methyltransferase superfamily. rRNA adenine N(6)-methyltransferase family. RsmA subfamily.</text>
</comment>
<feature type="binding site" evidence="7 8">
    <location>
        <position position="120"/>
    </location>
    <ligand>
        <name>S-adenosyl-L-methionine</name>
        <dbReference type="ChEBI" id="CHEBI:59789"/>
    </ligand>
</feature>
<dbReference type="PANTHER" id="PTHR11727">
    <property type="entry name" value="DIMETHYLADENOSINE TRANSFERASE"/>
    <property type="match status" value="1"/>
</dbReference>
<evidence type="ECO:0000256" key="2">
    <source>
        <dbReference type="ARBA" id="ARBA00022552"/>
    </source>
</evidence>
<dbReference type="CDD" id="cd02440">
    <property type="entry name" value="AdoMet_MTases"/>
    <property type="match status" value="1"/>
</dbReference>
<keyword evidence="1 7" id="KW-0963">Cytoplasm</keyword>
<dbReference type="EMBL" id="PEYM01000087">
    <property type="protein sequence ID" value="PIS29363.1"/>
    <property type="molecule type" value="Genomic_DNA"/>
</dbReference>
<dbReference type="GO" id="GO:0003723">
    <property type="term" value="F:RNA binding"/>
    <property type="evidence" value="ECO:0007669"/>
    <property type="project" value="UniProtKB-UniRule"/>
</dbReference>
<keyword evidence="4 7" id="KW-0808">Transferase</keyword>
<gene>
    <name evidence="7 10" type="primary">rsmA</name>
    <name evidence="7" type="synonym">ksgA</name>
    <name evidence="10" type="ORF">COT42_05600</name>
</gene>
<evidence type="ECO:0000313" key="11">
    <source>
        <dbReference type="Proteomes" id="UP000231343"/>
    </source>
</evidence>
<evidence type="ECO:0000259" key="9">
    <source>
        <dbReference type="SMART" id="SM00650"/>
    </source>
</evidence>
<dbReference type="HAMAP" id="MF_00607">
    <property type="entry name" value="16SrRNA_methyltr_A"/>
    <property type="match status" value="1"/>
</dbReference>